<dbReference type="InterPro" id="IPR005370">
    <property type="entry name" value="UPF0180"/>
</dbReference>
<proteinExistence type="predicted"/>
<dbReference type="EMBL" id="NIOJ01000011">
    <property type="protein sequence ID" value="PNU00442.1"/>
    <property type="molecule type" value="Genomic_DNA"/>
</dbReference>
<protein>
    <recommendedName>
        <fullName evidence="3">YkuS family protein</fullName>
    </recommendedName>
</protein>
<name>A0A2K2FHV3_9CLOT</name>
<comment type="caution">
    <text evidence="1">The sequence shown here is derived from an EMBL/GenBank/DDBJ whole genome shotgun (WGS) entry which is preliminary data.</text>
</comment>
<keyword evidence="2" id="KW-1185">Reference proteome</keyword>
<evidence type="ECO:0008006" key="3">
    <source>
        <dbReference type="Google" id="ProtNLM"/>
    </source>
</evidence>
<dbReference type="Proteomes" id="UP000236151">
    <property type="component" value="Unassembled WGS sequence"/>
</dbReference>
<dbReference type="OrthoDB" id="1708042at2"/>
<reference evidence="1 2" key="1">
    <citation type="submission" date="2017-06" db="EMBL/GenBank/DDBJ databases">
        <title>Investigating the central metabolism of Clostridium thermosuccinogenes.</title>
        <authorList>
            <person name="Koendjbiharie J.G."/>
            <person name="van Kranenburg R."/>
        </authorList>
    </citation>
    <scope>NUCLEOTIDE SEQUENCE [LARGE SCALE GENOMIC DNA]</scope>
    <source>
        <strain evidence="1 2">DSM 5806</strain>
    </source>
</reference>
<evidence type="ECO:0000313" key="1">
    <source>
        <dbReference type="EMBL" id="PNU00442.1"/>
    </source>
</evidence>
<dbReference type="Pfam" id="PF03698">
    <property type="entry name" value="UPF0180"/>
    <property type="match status" value="1"/>
</dbReference>
<dbReference type="RefSeq" id="WP_103080891.1">
    <property type="nucleotide sequence ID" value="NZ_CP021850.1"/>
</dbReference>
<organism evidence="1 2">
    <name type="scientific">Clostridium thermosuccinogenes</name>
    <dbReference type="NCBI Taxonomy" id="84032"/>
    <lineage>
        <taxon>Bacteria</taxon>
        <taxon>Bacillati</taxon>
        <taxon>Bacillota</taxon>
        <taxon>Clostridia</taxon>
        <taxon>Eubacteriales</taxon>
        <taxon>Clostridiaceae</taxon>
        <taxon>Clostridium</taxon>
    </lineage>
</organism>
<accession>A0A2K2FHV3</accession>
<dbReference type="KEGG" id="cthd:CDO33_04895"/>
<sequence length="86" mass="9782">MDRTIAVEKELTPVIQYLSEKGYKVESIEFGSDYSKNIDKYDAVVVTGMNKDFLGMQDVVSKIPVIEARGMTAEQVYWQLNTSLKQ</sequence>
<dbReference type="AlphaFoldDB" id="A0A2K2FHV3"/>
<evidence type="ECO:0000313" key="2">
    <source>
        <dbReference type="Proteomes" id="UP000236151"/>
    </source>
</evidence>
<gene>
    <name evidence="1" type="ORF">CDQ84_06365</name>
</gene>